<dbReference type="InterPro" id="IPR007052">
    <property type="entry name" value="CS_dom"/>
</dbReference>
<dbReference type="Pfam" id="PF04969">
    <property type="entry name" value="CS"/>
    <property type="match status" value="1"/>
</dbReference>
<evidence type="ECO:0000259" key="3">
    <source>
        <dbReference type="PROSITE" id="PS51048"/>
    </source>
</evidence>
<dbReference type="GO" id="GO:0051087">
    <property type="term" value="F:protein-folding chaperone binding"/>
    <property type="evidence" value="ECO:0007669"/>
    <property type="project" value="InterPro"/>
</dbReference>
<dbReference type="EMBL" id="JAPQKR010000016">
    <property type="protein sequence ID" value="KAJ5191491.1"/>
    <property type="molecule type" value="Genomic_DNA"/>
</dbReference>
<dbReference type="Gene3D" id="2.60.40.790">
    <property type="match status" value="1"/>
</dbReference>
<feature type="region of interest" description="Disordered" evidence="2">
    <location>
        <begin position="114"/>
        <end position="133"/>
    </location>
</feature>
<dbReference type="PROSITE" id="PS51048">
    <property type="entry name" value="SGS"/>
    <property type="match status" value="1"/>
</dbReference>
<evidence type="ECO:0000313" key="6">
    <source>
        <dbReference type="Proteomes" id="UP001150904"/>
    </source>
</evidence>
<dbReference type="OrthoDB" id="1898560at2759"/>
<evidence type="ECO:0008006" key="7">
    <source>
        <dbReference type="Google" id="ProtNLM"/>
    </source>
</evidence>
<dbReference type="PROSITE" id="PS51203">
    <property type="entry name" value="CS"/>
    <property type="match status" value="1"/>
</dbReference>
<evidence type="ECO:0000256" key="1">
    <source>
        <dbReference type="ARBA" id="ARBA00008509"/>
    </source>
</evidence>
<accession>A0A9W9JBY0</accession>
<gene>
    <name evidence="5" type="ORF">N7498_010476</name>
</gene>
<sequence length="438" mass="47644">MDYAAKGDDALAKSNAHLAFEYYTRALIQHPRSPNYYIQRATALGRLKPEHGGPNPNHALQDSEAALALAVERGKRELILSAQFRRAVSLFQLERYGDALYLFKLLEEKTAATKSAGDENRGSKIQSAMSGGKGKMYETQLPIWLAKVNRKIDELPEGDDKTKVSVVEYPKDVEIPSKERLEAELAGKLGKSVLANEESTKQTPSAPSAASDAPKPTASSAARSAPVAPEKVRHEWYQSQNSVVVTLYAKGIPKDKVETELKDDSISLRFPLPSGSEYDFTLDPLYAPIDTSASKVSVMGTKIEITLQKKSTGQKWSSLEGMGESVKLTERPTASAASSGPAYPTSSRHGTKDWDKVASSLTAKKGSKTKGEKGDGNESDDSDIGGDAVDGFFKKLYKDADDDTRRAMMKSYIESNGTSLSTNWSEVGSKTMEPHPPK</sequence>
<dbReference type="SUPFAM" id="SSF48452">
    <property type="entry name" value="TPR-like"/>
    <property type="match status" value="1"/>
</dbReference>
<evidence type="ECO:0000259" key="4">
    <source>
        <dbReference type="PROSITE" id="PS51203"/>
    </source>
</evidence>
<dbReference type="InterPro" id="IPR011990">
    <property type="entry name" value="TPR-like_helical_dom_sf"/>
</dbReference>
<dbReference type="Gene3D" id="1.25.40.10">
    <property type="entry name" value="Tetratricopeptide repeat domain"/>
    <property type="match status" value="1"/>
</dbReference>
<dbReference type="RefSeq" id="XP_058304431.1">
    <property type="nucleotide sequence ID" value="XM_058457532.1"/>
</dbReference>
<evidence type="ECO:0000313" key="5">
    <source>
        <dbReference type="EMBL" id="KAJ5191491.1"/>
    </source>
</evidence>
<reference evidence="5" key="2">
    <citation type="journal article" date="2023" name="IMA Fungus">
        <title>Comparative genomic study of the Penicillium genus elucidates a diverse pangenome and 15 lateral gene transfer events.</title>
        <authorList>
            <person name="Petersen C."/>
            <person name="Sorensen T."/>
            <person name="Nielsen M.R."/>
            <person name="Sondergaard T.E."/>
            <person name="Sorensen J.L."/>
            <person name="Fitzpatrick D.A."/>
            <person name="Frisvad J.C."/>
            <person name="Nielsen K.L."/>
        </authorList>
    </citation>
    <scope>NUCLEOTIDE SEQUENCE</scope>
    <source>
        <strain evidence="5">IBT 15544</strain>
    </source>
</reference>
<name>A0A9W9JBY0_9EURO</name>
<comment type="caution">
    <text evidence="5">The sequence shown here is derived from an EMBL/GenBank/DDBJ whole genome shotgun (WGS) entry which is preliminary data.</text>
</comment>
<dbReference type="AlphaFoldDB" id="A0A9W9JBY0"/>
<dbReference type="SUPFAM" id="SSF49764">
    <property type="entry name" value="HSP20-like chaperones"/>
    <property type="match status" value="1"/>
</dbReference>
<feature type="domain" description="SGS" evidence="3">
    <location>
        <begin position="342"/>
        <end position="438"/>
    </location>
</feature>
<dbReference type="InterPro" id="IPR008978">
    <property type="entry name" value="HSP20-like_chaperone"/>
</dbReference>
<evidence type="ECO:0000256" key="2">
    <source>
        <dbReference type="SAM" id="MobiDB-lite"/>
    </source>
</evidence>
<keyword evidence="6" id="KW-1185">Reference proteome</keyword>
<dbReference type="GeneID" id="83184833"/>
<dbReference type="InterPro" id="IPR007699">
    <property type="entry name" value="SGS_dom"/>
</dbReference>
<dbReference type="PANTHER" id="PTHR45862">
    <property type="entry name" value="PROTEIN SGT1 HOMOLOG"/>
    <property type="match status" value="1"/>
</dbReference>
<feature type="region of interest" description="Disordered" evidence="2">
    <location>
        <begin position="412"/>
        <end position="438"/>
    </location>
</feature>
<feature type="domain" description="CS" evidence="4">
    <location>
        <begin position="229"/>
        <end position="320"/>
    </location>
</feature>
<feature type="compositionally biased region" description="Low complexity" evidence="2">
    <location>
        <begin position="204"/>
        <end position="227"/>
    </location>
</feature>
<reference evidence="5" key="1">
    <citation type="submission" date="2022-12" db="EMBL/GenBank/DDBJ databases">
        <authorList>
            <person name="Petersen C."/>
        </authorList>
    </citation>
    <scope>NUCLEOTIDE SEQUENCE</scope>
    <source>
        <strain evidence="5">IBT 15544</strain>
    </source>
</reference>
<dbReference type="InterPro" id="IPR044563">
    <property type="entry name" value="Sgt1-like"/>
</dbReference>
<protein>
    <recommendedName>
        <fullName evidence="7">SGT1 and CS domain protein</fullName>
    </recommendedName>
</protein>
<proteinExistence type="inferred from homology"/>
<organism evidence="5 6">
    <name type="scientific">Penicillium cinerascens</name>
    <dbReference type="NCBI Taxonomy" id="70096"/>
    <lineage>
        <taxon>Eukaryota</taxon>
        <taxon>Fungi</taxon>
        <taxon>Dikarya</taxon>
        <taxon>Ascomycota</taxon>
        <taxon>Pezizomycotina</taxon>
        <taxon>Eurotiomycetes</taxon>
        <taxon>Eurotiomycetidae</taxon>
        <taxon>Eurotiales</taxon>
        <taxon>Aspergillaceae</taxon>
        <taxon>Penicillium</taxon>
    </lineage>
</organism>
<dbReference type="CDD" id="cd06466">
    <property type="entry name" value="p23_CS_SGT1_like"/>
    <property type="match status" value="1"/>
</dbReference>
<dbReference type="Proteomes" id="UP001150904">
    <property type="component" value="Unassembled WGS sequence"/>
</dbReference>
<comment type="similarity">
    <text evidence="1">Belongs to the SGT1 family.</text>
</comment>
<feature type="compositionally biased region" description="Polar residues" evidence="2">
    <location>
        <begin position="413"/>
        <end position="428"/>
    </location>
</feature>
<feature type="region of interest" description="Disordered" evidence="2">
    <location>
        <begin position="192"/>
        <end position="227"/>
    </location>
</feature>
<dbReference type="Pfam" id="PF05002">
    <property type="entry name" value="SGS"/>
    <property type="match status" value="1"/>
</dbReference>
<feature type="region of interest" description="Disordered" evidence="2">
    <location>
        <begin position="325"/>
        <end position="387"/>
    </location>
</feature>